<accession>A0A1G6M565</accession>
<keyword evidence="2" id="KW-1185">Reference proteome</keyword>
<dbReference type="Proteomes" id="UP000198943">
    <property type="component" value="Unassembled WGS sequence"/>
</dbReference>
<organism evidence="1 2">
    <name type="scientific">Succiniclasticum ruminis</name>
    <dbReference type="NCBI Taxonomy" id="40841"/>
    <lineage>
        <taxon>Bacteria</taxon>
        <taxon>Bacillati</taxon>
        <taxon>Bacillota</taxon>
        <taxon>Negativicutes</taxon>
        <taxon>Acidaminococcales</taxon>
        <taxon>Acidaminococcaceae</taxon>
        <taxon>Succiniclasticum</taxon>
    </lineage>
</organism>
<evidence type="ECO:0000313" key="1">
    <source>
        <dbReference type="EMBL" id="SDC50105.1"/>
    </source>
</evidence>
<sequence>MSKHSEALKHFKALKKYCEEYGENACECCIFNTGYPINRKSYEYFCGLVAGLADHRKFDIILDRAKKRMEEEEVNERVKAYKELEETRNICRAYADEIRRKLVDKK</sequence>
<name>A0A1G6M565_9FIRM</name>
<proteinExistence type="predicted"/>
<protein>
    <submittedName>
        <fullName evidence="1">Uncharacterized protein</fullName>
    </submittedName>
</protein>
<gene>
    <name evidence="1" type="ORF">SAMN04487864_108159</name>
</gene>
<evidence type="ECO:0000313" key="2">
    <source>
        <dbReference type="Proteomes" id="UP000198943"/>
    </source>
</evidence>
<dbReference type="AlphaFoldDB" id="A0A1G6M565"/>
<reference evidence="2" key="1">
    <citation type="submission" date="2016-10" db="EMBL/GenBank/DDBJ databases">
        <authorList>
            <person name="Varghese N."/>
            <person name="Submissions S."/>
        </authorList>
    </citation>
    <scope>NUCLEOTIDE SEQUENCE [LARGE SCALE GENOMIC DNA]</scope>
    <source>
        <strain evidence="2">DSM 11005</strain>
    </source>
</reference>
<dbReference type="EMBL" id="FMYW01000008">
    <property type="protein sequence ID" value="SDC50105.1"/>
    <property type="molecule type" value="Genomic_DNA"/>
</dbReference>
<dbReference type="RefSeq" id="WP_093730471.1">
    <property type="nucleotide sequence ID" value="NZ_FMYW01000008.1"/>
</dbReference>